<evidence type="ECO:0000259" key="2">
    <source>
        <dbReference type="Pfam" id="PF23343"/>
    </source>
</evidence>
<keyword evidence="4" id="KW-1185">Reference proteome</keyword>
<dbReference type="InterPro" id="IPR056906">
    <property type="entry name" value="ORF2/G2P_dom"/>
</dbReference>
<reference evidence="3 4" key="1">
    <citation type="submission" date="2020-08" db="EMBL/GenBank/DDBJ databases">
        <title>Genome public.</title>
        <authorList>
            <person name="Liu C."/>
            <person name="Sun Q."/>
        </authorList>
    </citation>
    <scope>NUCLEOTIDE SEQUENCE [LARGE SCALE GENOMIC DNA]</scope>
    <source>
        <strain evidence="3 4">BX0805</strain>
    </source>
</reference>
<proteinExistence type="predicted"/>
<evidence type="ECO:0000313" key="4">
    <source>
        <dbReference type="Proteomes" id="UP000621540"/>
    </source>
</evidence>
<feature type="region of interest" description="Disordered" evidence="1">
    <location>
        <begin position="170"/>
        <end position="189"/>
    </location>
</feature>
<dbReference type="Pfam" id="PF23343">
    <property type="entry name" value="REP_ORF2-G2P"/>
    <property type="match status" value="1"/>
</dbReference>
<gene>
    <name evidence="3" type="ORF">H8Z76_02885</name>
</gene>
<dbReference type="RefSeq" id="WP_186981611.1">
    <property type="nucleotide sequence ID" value="NZ_JACOQH010000002.1"/>
</dbReference>
<protein>
    <recommendedName>
        <fullName evidence="2">Replication-associated protein ORF2/G2P domain-containing protein</fullName>
    </recommendedName>
</protein>
<evidence type="ECO:0000313" key="3">
    <source>
        <dbReference type="EMBL" id="MBC5752978.1"/>
    </source>
</evidence>
<dbReference type="Proteomes" id="UP000621540">
    <property type="component" value="Unassembled WGS sequence"/>
</dbReference>
<dbReference type="EMBL" id="JACOQH010000002">
    <property type="protein sequence ID" value="MBC5752978.1"/>
    <property type="molecule type" value="Genomic_DNA"/>
</dbReference>
<evidence type="ECO:0000256" key="1">
    <source>
        <dbReference type="SAM" id="MobiDB-lite"/>
    </source>
</evidence>
<comment type="caution">
    <text evidence="3">The sequence shown here is derived from an EMBL/GenBank/DDBJ whole genome shotgun (WGS) entry which is preliminary data.</text>
</comment>
<organism evidence="3 4">
    <name type="scientific">Roseburia yibonii</name>
    <dbReference type="NCBI Taxonomy" id="2763063"/>
    <lineage>
        <taxon>Bacteria</taxon>
        <taxon>Bacillati</taxon>
        <taxon>Bacillota</taxon>
        <taxon>Clostridia</taxon>
        <taxon>Lachnospirales</taxon>
        <taxon>Lachnospiraceae</taxon>
        <taxon>Roseburia</taxon>
    </lineage>
</organism>
<feature type="domain" description="Replication-associated protein ORF2/G2P" evidence="2">
    <location>
        <begin position="67"/>
        <end position="166"/>
    </location>
</feature>
<sequence length="254" mass="30338">MGYFSKTWTFPDSIEHEICFAGKYGKKGEKRLPRKKRTPEQMQWQNALNKTNRIRRLIKANFTENDLWVTLTVQKEKRCSMEGIKKELKKFLDNMRRQYRKEGQAFKFIYLIEIGKKGGIHVHLIINRCMERPPDVLICKYWKLGHPDIKLLYREGGFADLANYLSNMPDKDGKQKRRENAEECFSTSRNLIRPEPERKRYFRRTAEKMIREGPKPRKGYYIDKSSVKTGINRVTGYSYLYYTEVRETNGRKNE</sequence>
<name>A0ABR7I7R4_9FIRM</name>
<accession>A0ABR7I7R4</accession>
<feature type="compositionally biased region" description="Basic and acidic residues" evidence="1">
    <location>
        <begin position="170"/>
        <end position="181"/>
    </location>
</feature>